<feature type="transmembrane region" description="Helical" evidence="1">
    <location>
        <begin position="81"/>
        <end position="103"/>
    </location>
</feature>
<keyword evidence="1" id="KW-0812">Transmembrane</keyword>
<dbReference type="InterPro" id="IPR052710">
    <property type="entry name" value="CAAX_protease"/>
</dbReference>
<feature type="transmembrane region" description="Helical" evidence="1">
    <location>
        <begin position="124"/>
        <end position="148"/>
    </location>
</feature>
<protein>
    <submittedName>
        <fullName evidence="3">CPBP family intramembrane metalloprotease</fullName>
    </submittedName>
</protein>
<evidence type="ECO:0000259" key="2">
    <source>
        <dbReference type="Pfam" id="PF02517"/>
    </source>
</evidence>
<feature type="transmembrane region" description="Helical" evidence="1">
    <location>
        <begin position="200"/>
        <end position="219"/>
    </location>
</feature>
<name>A0ABS2KNI9_9GAMM</name>
<sequence length="270" mass="29365">MAAWPINLRKQRPQPLDDTPRAPNVGYALALIAAYFLLQIAAGGLVSLIVGLAQRILHPDLTRAQAHEHALTLLRQPDSNALLVVVALPLITLLILTFVQRNWPALWTRAMPPGFGLAAPSSAGWYVIALLVGLVMPPLGAFITQWLAHGHPVTQNVEELSRQASGSLRLPLGLVAVTVGPMIEELMFRGVLLSALMQRLSVRWSVTICAVLFGVVHLVGLDFQWYAVPNLTLLAVVLCWLRLKSGSLWPAILTHGVYNLFAFIALLAAP</sequence>
<dbReference type="InterPro" id="IPR003675">
    <property type="entry name" value="Rce1/LyrA-like_dom"/>
</dbReference>
<evidence type="ECO:0000313" key="4">
    <source>
        <dbReference type="Proteomes" id="UP001430193"/>
    </source>
</evidence>
<dbReference type="Pfam" id="PF02517">
    <property type="entry name" value="Rce1-like"/>
    <property type="match status" value="1"/>
</dbReference>
<organism evidence="3 4">
    <name type="scientific">Dyella mobilis</name>
    <dbReference type="NCBI Taxonomy" id="1849582"/>
    <lineage>
        <taxon>Bacteria</taxon>
        <taxon>Pseudomonadati</taxon>
        <taxon>Pseudomonadota</taxon>
        <taxon>Gammaproteobacteria</taxon>
        <taxon>Lysobacterales</taxon>
        <taxon>Rhodanobacteraceae</taxon>
        <taxon>Dyella</taxon>
    </lineage>
</organism>
<reference evidence="3" key="1">
    <citation type="submission" date="2020-10" db="EMBL/GenBank/DDBJ databases">
        <title>Phylogeny of dyella-like bacteria.</title>
        <authorList>
            <person name="Fu J."/>
        </authorList>
    </citation>
    <scope>NUCLEOTIDE SEQUENCE</scope>
    <source>
        <strain evidence="3">DHON07</strain>
    </source>
</reference>
<feature type="transmembrane region" description="Helical" evidence="1">
    <location>
        <begin position="225"/>
        <end position="241"/>
    </location>
</feature>
<dbReference type="GO" id="GO:0008237">
    <property type="term" value="F:metallopeptidase activity"/>
    <property type="evidence" value="ECO:0007669"/>
    <property type="project" value="UniProtKB-KW"/>
</dbReference>
<evidence type="ECO:0000256" key="1">
    <source>
        <dbReference type="SAM" id="Phobius"/>
    </source>
</evidence>
<keyword evidence="3" id="KW-0482">Metalloprotease</keyword>
<feature type="transmembrane region" description="Helical" evidence="1">
    <location>
        <begin position="248"/>
        <end position="269"/>
    </location>
</feature>
<proteinExistence type="predicted"/>
<dbReference type="RefSeq" id="WP_204633548.1">
    <property type="nucleotide sequence ID" value="NZ_BSOC01000001.1"/>
</dbReference>
<comment type="caution">
    <text evidence="3">The sequence shown here is derived from an EMBL/GenBank/DDBJ whole genome shotgun (WGS) entry which is preliminary data.</text>
</comment>
<dbReference type="PANTHER" id="PTHR36435">
    <property type="entry name" value="SLR1288 PROTEIN"/>
    <property type="match status" value="1"/>
</dbReference>
<feature type="transmembrane region" description="Helical" evidence="1">
    <location>
        <begin position="168"/>
        <end position="188"/>
    </location>
</feature>
<evidence type="ECO:0000313" key="3">
    <source>
        <dbReference type="EMBL" id="MBM7132008.1"/>
    </source>
</evidence>
<accession>A0ABS2KNI9</accession>
<keyword evidence="1" id="KW-0472">Membrane</keyword>
<dbReference type="EMBL" id="JADIKF010000040">
    <property type="protein sequence ID" value="MBM7132008.1"/>
    <property type="molecule type" value="Genomic_DNA"/>
</dbReference>
<keyword evidence="3" id="KW-0378">Hydrolase</keyword>
<keyword evidence="1" id="KW-1133">Transmembrane helix</keyword>
<keyword evidence="4" id="KW-1185">Reference proteome</keyword>
<dbReference type="PANTHER" id="PTHR36435:SF1">
    <property type="entry name" value="CAAX AMINO TERMINAL PROTEASE FAMILY PROTEIN"/>
    <property type="match status" value="1"/>
</dbReference>
<feature type="domain" description="CAAX prenyl protease 2/Lysostaphin resistance protein A-like" evidence="2">
    <location>
        <begin position="170"/>
        <end position="261"/>
    </location>
</feature>
<feature type="transmembrane region" description="Helical" evidence="1">
    <location>
        <begin position="27"/>
        <end position="53"/>
    </location>
</feature>
<dbReference type="Proteomes" id="UP001430193">
    <property type="component" value="Unassembled WGS sequence"/>
</dbReference>
<gene>
    <name evidence="3" type="ORF">ISS99_20970</name>
</gene>
<keyword evidence="3" id="KW-0645">Protease</keyword>